<dbReference type="PANTHER" id="PTHR14614">
    <property type="entry name" value="HEPATOCELLULAR CARCINOMA-ASSOCIATED ANTIGEN"/>
    <property type="match status" value="1"/>
</dbReference>
<keyword evidence="4" id="KW-1185">Reference proteome</keyword>
<dbReference type="PANTHER" id="PTHR14614:SF44">
    <property type="entry name" value="PROTEIN N-LYSINE METHYLTRANSFERASE METTL21D"/>
    <property type="match status" value="1"/>
</dbReference>
<gene>
    <name evidence="3" type="ORF">NDU88_001591</name>
</gene>
<keyword evidence="1" id="KW-0808">Transferase</keyword>
<reference evidence="3" key="1">
    <citation type="journal article" date="2022" name="bioRxiv">
        <title>Sequencing and chromosome-scale assembly of the giantPleurodeles waltlgenome.</title>
        <authorList>
            <person name="Brown T."/>
            <person name="Elewa A."/>
            <person name="Iarovenko S."/>
            <person name="Subramanian E."/>
            <person name="Araus A.J."/>
            <person name="Petzold A."/>
            <person name="Susuki M."/>
            <person name="Suzuki K.-i.T."/>
            <person name="Hayashi T."/>
            <person name="Toyoda A."/>
            <person name="Oliveira C."/>
            <person name="Osipova E."/>
            <person name="Leigh N.D."/>
            <person name="Simon A."/>
            <person name="Yun M.H."/>
        </authorList>
    </citation>
    <scope>NUCLEOTIDE SEQUENCE</scope>
    <source>
        <strain evidence="3">20211129_DDA</strain>
        <tissue evidence="3">Liver</tissue>
    </source>
</reference>
<dbReference type="GO" id="GO:0032259">
    <property type="term" value="P:methylation"/>
    <property type="evidence" value="ECO:0007669"/>
    <property type="project" value="UniProtKB-KW"/>
</dbReference>
<proteinExistence type="predicted"/>
<dbReference type="GO" id="GO:0008168">
    <property type="term" value="F:methyltransferase activity"/>
    <property type="evidence" value="ECO:0007669"/>
    <property type="project" value="UniProtKB-KW"/>
</dbReference>
<evidence type="ECO:0000313" key="4">
    <source>
        <dbReference type="Proteomes" id="UP001066276"/>
    </source>
</evidence>
<dbReference type="GO" id="GO:0032991">
    <property type="term" value="C:protein-containing complex"/>
    <property type="evidence" value="ECO:0007669"/>
    <property type="project" value="TreeGrafter"/>
</dbReference>
<name>A0AAV7MQC0_PLEWA</name>
<dbReference type="GO" id="GO:0005829">
    <property type="term" value="C:cytosol"/>
    <property type="evidence" value="ECO:0007669"/>
    <property type="project" value="TreeGrafter"/>
</dbReference>
<organism evidence="3 4">
    <name type="scientific">Pleurodeles waltl</name>
    <name type="common">Iberian ribbed newt</name>
    <dbReference type="NCBI Taxonomy" id="8319"/>
    <lineage>
        <taxon>Eukaryota</taxon>
        <taxon>Metazoa</taxon>
        <taxon>Chordata</taxon>
        <taxon>Craniata</taxon>
        <taxon>Vertebrata</taxon>
        <taxon>Euteleostomi</taxon>
        <taxon>Amphibia</taxon>
        <taxon>Batrachia</taxon>
        <taxon>Caudata</taxon>
        <taxon>Salamandroidea</taxon>
        <taxon>Salamandridae</taxon>
        <taxon>Pleurodelinae</taxon>
        <taxon>Pleurodeles</taxon>
    </lineage>
</organism>
<accession>A0AAV7MQC0</accession>
<dbReference type="Pfam" id="PF10294">
    <property type="entry name" value="Methyltransf_16"/>
    <property type="match status" value="1"/>
</dbReference>
<evidence type="ECO:0000256" key="1">
    <source>
        <dbReference type="ARBA" id="ARBA00022603"/>
    </source>
</evidence>
<dbReference type="SUPFAM" id="SSF53335">
    <property type="entry name" value="S-adenosyl-L-methionine-dependent methyltransferases"/>
    <property type="match status" value="1"/>
</dbReference>
<dbReference type="InterPro" id="IPR029063">
    <property type="entry name" value="SAM-dependent_MTases_sf"/>
</dbReference>
<dbReference type="EMBL" id="JANPWB010000013">
    <property type="protein sequence ID" value="KAJ1104178.1"/>
    <property type="molecule type" value="Genomic_DNA"/>
</dbReference>
<protein>
    <recommendedName>
        <fullName evidence="5">Protein-lysine methyltransferase METTL21D</fullName>
    </recommendedName>
</protein>
<comment type="caution">
    <text evidence="3">The sequence shown here is derived from an EMBL/GenBank/DDBJ whole genome shotgun (WGS) entry which is preliminary data.</text>
</comment>
<dbReference type="Gene3D" id="3.40.50.150">
    <property type="entry name" value="Vaccinia Virus protein VP39"/>
    <property type="match status" value="1"/>
</dbReference>
<evidence type="ECO:0008006" key="5">
    <source>
        <dbReference type="Google" id="ProtNLM"/>
    </source>
</evidence>
<sequence>MAAGPIQERFVRELELKNGSVLSLEQHGLGDVGCVVWDAALVLAKFLQTEDFYDLCSRHVLRGCSVLELGAGTGAVGLVAATLGAHVTITDLEDLLDLLNVNIENNKHLISGSIQAKVLKWGENVSDFCPTPDYILIADCIYYEESLEPLLRTLKELASPSTIILCCFEKRTVGKNPDIERKFFELLQVDFEWEAIECTEMGTSIWK</sequence>
<dbReference type="AlphaFoldDB" id="A0AAV7MQC0"/>
<evidence type="ECO:0000256" key="2">
    <source>
        <dbReference type="ARBA" id="ARBA00022691"/>
    </source>
</evidence>
<evidence type="ECO:0000313" key="3">
    <source>
        <dbReference type="EMBL" id="KAJ1104178.1"/>
    </source>
</evidence>
<dbReference type="Proteomes" id="UP001066276">
    <property type="component" value="Chromosome 9"/>
</dbReference>
<keyword evidence="1" id="KW-0489">Methyltransferase</keyword>
<keyword evidence="2" id="KW-0949">S-adenosyl-L-methionine</keyword>
<dbReference type="InterPro" id="IPR019410">
    <property type="entry name" value="Methyltransf_16"/>
</dbReference>